<organism evidence="4 5">
    <name type="scientific">Caerostris darwini</name>
    <dbReference type="NCBI Taxonomy" id="1538125"/>
    <lineage>
        <taxon>Eukaryota</taxon>
        <taxon>Metazoa</taxon>
        <taxon>Ecdysozoa</taxon>
        <taxon>Arthropoda</taxon>
        <taxon>Chelicerata</taxon>
        <taxon>Arachnida</taxon>
        <taxon>Araneae</taxon>
        <taxon>Araneomorphae</taxon>
        <taxon>Entelegynae</taxon>
        <taxon>Araneoidea</taxon>
        <taxon>Araneidae</taxon>
        <taxon>Caerostris</taxon>
    </lineage>
</organism>
<evidence type="ECO:0000313" key="5">
    <source>
        <dbReference type="Proteomes" id="UP001054837"/>
    </source>
</evidence>
<proteinExistence type="inferred from homology"/>
<dbReference type="EMBL" id="BPLQ01010561">
    <property type="protein sequence ID" value="GIY51620.1"/>
    <property type="molecule type" value="Genomic_DNA"/>
</dbReference>
<comment type="caution">
    <text evidence="4">The sequence shown here is derived from an EMBL/GenBank/DDBJ whole genome shotgun (WGS) entry which is preliminary data.</text>
</comment>
<dbReference type="GO" id="GO:0008146">
    <property type="term" value="F:sulfotransferase activity"/>
    <property type="evidence" value="ECO:0007669"/>
    <property type="project" value="InterPro"/>
</dbReference>
<dbReference type="InterPro" id="IPR000863">
    <property type="entry name" value="Sulfotransferase_dom"/>
</dbReference>
<dbReference type="SUPFAM" id="SSF52540">
    <property type="entry name" value="P-loop containing nucleoside triphosphate hydrolases"/>
    <property type="match status" value="1"/>
</dbReference>
<sequence>MGKKPRYEKIDGILAPPSFVPEIYKEAMAFKPGLDDVVVATYPKCGTTWVQQIVSLILRKGKPLLTTEEYFATLPFLEMTPMEILSGLEKPRCIKTHLPFDRISFSKDAKYICVARHPADCVVSFFHHTRFFPIYFFSDGCFDDYFELFIKGEVDWNDYFDHLLSWYEHKDEPNILFLTYEAMKSDPRDACLKIARFLGDTYYDLLTENDEAMLKKVLEYSSVEFMKATVNEFWKEQFSAVPSEELQMLNPVIKKYAKLMEEAEKEGHVPLGGFIRKGVVGDGKITLSEEQLDKLNERIIQKTSHSDVMNLWKKS</sequence>
<evidence type="ECO:0000259" key="3">
    <source>
        <dbReference type="Pfam" id="PF00685"/>
    </source>
</evidence>
<dbReference type="AlphaFoldDB" id="A0AAV4U1L0"/>
<keyword evidence="2" id="KW-0808">Transferase</keyword>
<protein>
    <submittedName>
        <fullName evidence="4">Sulfotransferase 1C2A</fullName>
    </submittedName>
</protein>
<reference evidence="4 5" key="1">
    <citation type="submission" date="2021-06" db="EMBL/GenBank/DDBJ databases">
        <title>Caerostris darwini draft genome.</title>
        <authorList>
            <person name="Kono N."/>
            <person name="Arakawa K."/>
        </authorList>
    </citation>
    <scope>NUCLEOTIDE SEQUENCE [LARGE SCALE GENOMIC DNA]</scope>
</reference>
<evidence type="ECO:0000313" key="4">
    <source>
        <dbReference type="EMBL" id="GIY51620.1"/>
    </source>
</evidence>
<dbReference type="InterPro" id="IPR027417">
    <property type="entry name" value="P-loop_NTPase"/>
</dbReference>
<comment type="similarity">
    <text evidence="1">Belongs to the sulfotransferase 1 family.</text>
</comment>
<dbReference type="Proteomes" id="UP001054837">
    <property type="component" value="Unassembled WGS sequence"/>
</dbReference>
<dbReference type="Pfam" id="PF00685">
    <property type="entry name" value="Sulfotransfer_1"/>
    <property type="match status" value="1"/>
</dbReference>
<gene>
    <name evidence="4" type="primary">Sult1c2a</name>
    <name evidence="4" type="ORF">CDAR_321411</name>
</gene>
<name>A0AAV4U1L0_9ARAC</name>
<dbReference type="Gene3D" id="3.40.50.300">
    <property type="entry name" value="P-loop containing nucleotide triphosphate hydrolases"/>
    <property type="match status" value="1"/>
</dbReference>
<keyword evidence="5" id="KW-1185">Reference proteome</keyword>
<feature type="domain" description="Sulfotransferase" evidence="3">
    <location>
        <begin position="35"/>
        <end position="304"/>
    </location>
</feature>
<evidence type="ECO:0000256" key="1">
    <source>
        <dbReference type="ARBA" id="ARBA00005771"/>
    </source>
</evidence>
<accession>A0AAV4U1L0</accession>
<evidence type="ECO:0000256" key="2">
    <source>
        <dbReference type="ARBA" id="ARBA00022679"/>
    </source>
</evidence>
<dbReference type="PANTHER" id="PTHR11783">
    <property type="entry name" value="SULFOTRANSFERASE SULT"/>
    <property type="match status" value="1"/>
</dbReference>